<feature type="signal peptide" evidence="1">
    <location>
        <begin position="1"/>
        <end position="18"/>
    </location>
</feature>
<name>A0A023G9J6_AMBTT</name>
<organism evidence="2">
    <name type="scientific">Amblyomma triste</name>
    <name type="common">Neotropical tick</name>
    <dbReference type="NCBI Taxonomy" id="251400"/>
    <lineage>
        <taxon>Eukaryota</taxon>
        <taxon>Metazoa</taxon>
        <taxon>Ecdysozoa</taxon>
        <taxon>Arthropoda</taxon>
        <taxon>Chelicerata</taxon>
        <taxon>Arachnida</taxon>
        <taxon>Acari</taxon>
        <taxon>Parasitiformes</taxon>
        <taxon>Ixodida</taxon>
        <taxon>Ixodoidea</taxon>
        <taxon>Ixodidae</taxon>
        <taxon>Amblyomminae</taxon>
        <taxon>Amblyomma</taxon>
    </lineage>
</organism>
<evidence type="ECO:0000313" key="2">
    <source>
        <dbReference type="EMBL" id="JAC30474.1"/>
    </source>
</evidence>
<accession>A0A023G9J6</accession>
<feature type="non-terminal residue" evidence="2">
    <location>
        <position position="1"/>
    </location>
</feature>
<dbReference type="InterPro" id="IPR036880">
    <property type="entry name" value="Kunitz_BPTI_sf"/>
</dbReference>
<feature type="chain" id="PRO_5001518421" evidence="1">
    <location>
        <begin position="19"/>
        <end position="126"/>
    </location>
</feature>
<evidence type="ECO:0000256" key="1">
    <source>
        <dbReference type="SAM" id="SignalP"/>
    </source>
</evidence>
<reference evidence="2" key="1">
    <citation type="submission" date="2014-03" db="EMBL/GenBank/DDBJ databases">
        <title>The sialotranscriptome of Amblyomma triste, Amblyomma parvum and Amblyomma cajennense ticks, uncovered by 454-based RNA-seq.</title>
        <authorList>
            <person name="Garcia G.R."/>
            <person name="Gardinassi L.G."/>
            <person name="Ribeiro J.M."/>
            <person name="Anatriello E."/>
            <person name="Ferreira B.R."/>
            <person name="Moreira H.N."/>
            <person name="Mafra C."/>
            <person name="Olegario M.M."/>
            <person name="Szabo P.J."/>
            <person name="Miranda-Santos I.K."/>
            <person name="Maruyama S.R."/>
        </authorList>
    </citation>
    <scope>NUCLEOTIDE SEQUENCE</scope>
    <source>
        <strain evidence="2">Mato Grasso do Sul</strain>
        <tissue evidence="2">Salivary glands</tissue>
    </source>
</reference>
<dbReference type="SUPFAM" id="SSF57362">
    <property type="entry name" value="BPTI-like"/>
    <property type="match status" value="1"/>
</dbReference>
<dbReference type="EMBL" id="GBBM01004944">
    <property type="protein sequence ID" value="JAC30474.1"/>
    <property type="molecule type" value="mRNA"/>
</dbReference>
<sequence>GTFLLAFAVLGTARRSNPYDPRCTSRRPVLQNKPCRYLSYAYNADTKQCTWTCVRGPFQSKGECNGVCRSVAVCAWRRPFTRCGRMTFPVFYFEKKTGKCVRGLSCTYLGNAFPTLKECRRTCKAR</sequence>
<dbReference type="AlphaFoldDB" id="A0A023G9J6"/>
<keyword evidence="1" id="KW-0732">Signal</keyword>
<dbReference type="Gene3D" id="4.10.410.10">
    <property type="entry name" value="Pancreatic trypsin inhibitor Kunitz domain"/>
    <property type="match status" value="1"/>
</dbReference>
<protein>
    <submittedName>
        <fullName evidence="2">Putative tick kunitz 26</fullName>
    </submittedName>
</protein>
<dbReference type="GO" id="GO:0004867">
    <property type="term" value="F:serine-type endopeptidase inhibitor activity"/>
    <property type="evidence" value="ECO:0007669"/>
    <property type="project" value="InterPro"/>
</dbReference>
<proteinExistence type="evidence at transcript level"/>